<evidence type="ECO:0000256" key="1">
    <source>
        <dbReference type="SAM" id="MobiDB-lite"/>
    </source>
</evidence>
<evidence type="ECO:0000313" key="2">
    <source>
        <dbReference type="EMBL" id="KFB45318.1"/>
    </source>
</evidence>
<proteinExistence type="predicted"/>
<dbReference type="EMBL" id="ATLV01020459">
    <property type="status" value="NOT_ANNOTATED_CDS"/>
    <property type="molecule type" value="Genomic_DNA"/>
</dbReference>
<evidence type="ECO:0000313" key="4">
    <source>
        <dbReference type="Proteomes" id="UP000030765"/>
    </source>
</evidence>
<keyword evidence="4" id="KW-1185">Reference proteome</keyword>
<reference evidence="2 4" key="1">
    <citation type="journal article" date="2014" name="BMC Genomics">
        <title>Genome sequence of Anopheles sinensis provides insight into genetics basis of mosquito competence for malaria parasites.</title>
        <authorList>
            <person name="Zhou D."/>
            <person name="Zhang D."/>
            <person name="Ding G."/>
            <person name="Shi L."/>
            <person name="Hou Q."/>
            <person name="Ye Y."/>
            <person name="Xu Y."/>
            <person name="Zhou H."/>
            <person name="Xiong C."/>
            <person name="Li S."/>
            <person name="Yu J."/>
            <person name="Hong S."/>
            <person name="Yu X."/>
            <person name="Zou P."/>
            <person name="Chen C."/>
            <person name="Chang X."/>
            <person name="Wang W."/>
            <person name="Lv Y."/>
            <person name="Sun Y."/>
            <person name="Ma L."/>
            <person name="Shen B."/>
            <person name="Zhu C."/>
        </authorList>
    </citation>
    <scope>NUCLEOTIDE SEQUENCE [LARGE SCALE GENOMIC DNA]</scope>
</reference>
<sequence length="65" mass="6778">MTLADHIAHPQSFPRSVLGMSPVCLGQGWAVQPDASASSPHACARKPLPRAGKPQRGSVCAHHGL</sequence>
<dbReference type="VEuPathDB" id="VectorBase:ASIC013265"/>
<reference evidence="3" key="2">
    <citation type="submission" date="2020-05" db="UniProtKB">
        <authorList>
            <consortium name="EnsemblMetazoa"/>
        </authorList>
    </citation>
    <scope>IDENTIFICATION</scope>
</reference>
<dbReference type="STRING" id="74873.A0A084W524"/>
<dbReference type="EMBL" id="KE525302">
    <property type="protein sequence ID" value="KFB45318.1"/>
    <property type="molecule type" value="Genomic_DNA"/>
</dbReference>
<feature type="region of interest" description="Disordered" evidence="1">
    <location>
        <begin position="34"/>
        <end position="65"/>
    </location>
</feature>
<dbReference type="AlphaFoldDB" id="A0A084W524"/>
<protein>
    <submittedName>
        <fullName evidence="2 3">Virulence protein</fullName>
    </submittedName>
</protein>
<dbReference type="EnsemblMetazoa" id="ASIC013265-RA">
    <property type="protein sequence ID" value="ASIC013265-PA"/>
    <property type="gene ID" value="ASIC013265"/>
</dbReference>
<evidence type="ECO:0000313" key="3">
    <source>
        <dbReference type="EnsemblMetazoa" id="ASIC013265-PA"/>
    </source>
</evidence>
<accession>A0A084W524</accession>
<name>A0A084W524_ANOSI</name>
<dbReference type="Proteomes" id="UP000030765">
    <property type="component" value="Unassembled WGS sequence"/>
</dbReference>
<gene>
    <name evidence="2" type="ORF">ZHAS_00013265</name>
</gene>
<organism evidence="2">
    <name type="scientific">Anopheles sinensis</name>
    <name type="common">Mosquito</name>
    <dbReference type="NCBI Taxonomy" id="74873"/>
    <lineage>
        <taxon>Eukaryota</taxon>
        <taxon>Metazoa</taxon>
        <taxon>Ecdysozoa</taxon>
        <taxon>Arthropoda</taxon>
        <taxon>Hexapoda</taxon>
        <taxon>Insecta</taxon>
        <taxon>Pterygota</taxon>
        <taxon>Neoptera</taxon>
        <taxon>Endopterygota</taxon>
        <taxon>Diptera</taxon>
        <taxon>Nematocera</taxon>
        <taxon>Culicoidea</taxon>
        <taxon>Culicidae</taxon>
        <taxon>Anophelinae</taxon>
        <taxon>Anopheles</taxon>
    </lineage>
</organism>